<dbReference type="EnsemblMetazoa" id="RPRC012991-RA">
    <property type="protein sequence ID" value="RPRC012991-PA"/>
    <property type="gene ID" value="RPRC012991"/>
</dbReference>
<keyword evidence="3" id="KW-1185">Reference proteome</keyword>
<dbReference type="STRING" id="13249.T1I9M0"/>
<reference evidence="2" key="1">
    <citation type="submission" date="2015-05" db="UniProtKB">
        <authorList>
            <consortium name="EnsemblMetazoa"/>
        </authorList>
    </citation>
    <scope>IDENTIFICATION</scope>
</reference>
<dbReference type="EMBL" id="ACPB03016976">
    <property type="status" value="NOT_ANNOTATED_CDS"/>
    <property type="molecule type" value="Genomic_DNA"/>
</dbReference>
<accession>T1I9M0</accession>
<dbReference type="EMBL" id="ACPB03016974">
    <property type="status" value="NOT_ANNOTATED_CDS"/>
    <property type="molecule type" value="Genomic_DNA"/>
</dbReference>
<dbReference type="InterPro" id="IPR019542">
    <property type="entry name" value="Enhancer_polycomb-like_N"/>
</dbReference>
<dbReference type="AlphaFoldDB" id="T1I9M0"/>
<evidence type="ECO:0000259" key="1">
    <source>
        <dbReference type="Pfam" id="PF10513"/>
    </source>
</evidence>
<dbReference type="InParanoid" id="T1I9M0"/>
<evidence type="ECO:0000313" key="3">
    <source>
        <dbReference type="Proteomes" id="UP000015103"/>
    </source>
</evidence>
<dbReference type="HOGENOM" id="CLU_2099858_0_0_1"/>
<name>T1I9M0_RHOPR</name>
<protein>
    <submittedName>
        <fullName evidence="2">Enhancer of polycomb-like N-terminal domain-containing protein</fullName>
    </submittedName>
</protein>
<sequence length="116" mass="13611">MACPKLIEKNGDEIDGEVEYDMDEEDGCWLDLINKRRYQEVGAIVAPKCRKRGRYHKHLVKETETPTLPKERTSYNDCQKHVEFEIDDDVYRLRIKASLNVISKHTHQLLNPKVNT</sequence>
<evidence type="ECO:0000313" key="2">
    <source>
        <dbReference type="EnsemblMetazoa" id="RPRC012991-PA"/>
    </source>
</evidence>
<dbReference type="Proteomes" id="UP000015103">
    <property type="component" value="Unassembled WGS sequence"/>
</dbReference>
<feature type="domain" description="Enhancer of polycomb-like N-terminal" evidence="1">
    <location>
        <begin position="5"/>
        <end position="41"/>
    </location>
</feature>
<dbReference type="Pfam" id="PF10513">
    <property type="entry name" value="EPL1"/>
    <property type="match status" value="1"/>
</dbReference>
<organism evidence="2 3">
    <name type="scientific">Rhodnius prolixus</name>
    <name type="common">Triatomid bug</name>
    <dbReference type="NCBI Taxonomy" id="13249"/>
    <lineage>
        <taxon>Eukaryota</taxon>
        <taxon>Metazoa</taxon>
        <taxon>Ecdysozoa</taxon>
        <taxon>Arthropoda</taxon>
        <taxon>Hexapoda</taxon>
        <taxon>Insecta</taxon>
        <taxon>Pterygota</taxon>
        <taxon>Neoptera</taxon>
        <taxon>Paraneoptera</taxon>
        <taxon>Hemiptera</taxon>
        <taxon>Heteroptera</taxon>
        <taxon>Panheteroptera</taxon>
        <taxon>Cimicomorpha</taxon>
        <taxon>Reduviidae</taxon>
        <taxon>Triatominae</taxon>
        <taxon>Rhodnius</taxon>
    </lineage>
</organism>
<proteinExistence type="predicted"/>
<dbReference type="VEuPathDB" id="VectorBase:RPRC012991"/>
<dbReference type="EMBL" id="ACPB03016975">
    <property type="status" value="NOT_ANNOTATED_CDS"/>
    <property type="molecule type" value="Genomic_DNA"/>
</dbReference>